<keyword evidence="2" id="KW-0812">Transmembrane</keyword>
<feature type="transmembrane region" description="Helical" evidence="2">
    <location>
        <begin position="66"/>
        <end position="84"/>
    </location>
</feature>
<proteinExistence type="predicted"/>
<name>A0A653ADY8_UNCDX</name>
<feature type="region of interest" description="Disordered" evidence="1">
    <location>
        <begin position="26"/>
        <end position="55"/>
    </location>
</feature>
<reference evidence="3" key="1">
    <citation type="submission" date="2018-07" db="EMBL/GenBank/DDBJ databases">
        <authorList>
            <consortium name="Genoscope - CEA"/>
            <person name="William W."/>
        </authorList>
    </citation>
    <scope>NUCLEOTIDE SEQUENCE</scope>
    <source>
        <strain evidence="3">IK1</strain>
    </source>
</reference>
<evidence type="ECO:0000256" key="2">
    <source>
        <dbReference type="SAM" id="Phobius"/>
    </source>
</evidence>
<dbReference type="AlphaFoldDB" id="A0A653ADY8"/>
<evidence type="ECO:0000313" key="3">
    <source>
        <dbReference type="EMBL" id="VBB46227.1"/>
    </source>
</evidence>
<accession>A0A653ADY8</accession>
<organism evidence="3">
    <name type="scientific">Uncultured Desulfatiglans sp</name>
    <dbReference type="NCBI Taxonomy" id="1748965"/>
    <lineage>
        <taxon>Bacteria</taxon>
        <taxon>Pseudomonadati</taxon>
        <taxon>Thermodesulfobacteriota</taxon>
        <taxon>Desulfobacteria</taxon>
        <taxon>Desulfatiglandales</taxon>
        <taxon>Desulfatiglandaceae</taxon>
        <taxon>Desulfatiglans</taxon>
        <taxon>environmental samples</taxon>
    </lineage>
</organism>
<dbReference type="EMBL" id="UPXX01000031">
    <property type="protein sequence ID" value="VBB46227.1"/>
    <property type="molecule type" value="Genomic_DNA"/>
</dbReference>
<keyword evidence="2" id="KW-1133">Transmembrane helix</keyword>
<evidence type="ECO:0000256" key="1">
    <source>
        <dbReference type="SAM" id="MobiDB-lite"/>
    </source>
</evidence>
<keyword evidence="2" id="KW-0472">Membrane</keyword>
<sequence length="272" mass="30864">MASHPPIRYDSGDDQARDKLSRLMKLRTGTPSGTPPDQVQMEGPDTGQKNQPIEPEGRSFFGGSKLKWILFLIFVLYALIARYYEPLLQKMGSYLAVSDEPRQVDLAVISMGNPLDRTLTAADWYKEKRTKTIFVGRTAPPDGAAELLARRLPLREERDQILRWMEALQVPSSACLLDDTYLEDVTAESITVKRIATESRHRRIAVITAPLESRRIARIYRDTFKDTTIDILIIPSSYSSREEEAWWRSSAGREAVLTEYVRLTLTAVSSSR</sequence>
<gene>
    <name evidence="3" type="ORF">TRIP_B40145</name>
</gene>
<protein>
    <submittedName>
        <fullName evidence="3">Uncharacterized protein</fullName>
    </submittedName>
</protein>